<name>A0A7W5ZVI1_9BACT</name>
<reference evidence="3 4" key="1">
    <citation type="submission" date="2020-08" db="EMBL/GenBank/DDBJ databases">
        <title>Genomic Encyclopedia of Type Strains, Phase IV (KMG-IV): sequencing the most valuable type-strain genomes for metagenomic binning, comparative biology and taxonomic classification.</title>
        <authorList>
            <person name="Goeker M."/>
        </authorList>
    </citation>
    <scope>NUCLEOTIDE SEQUENCE [LARGE SCALE GENOMIC DNA]</scope>
    <source>
        <strain evidence="3 4">DSM 17976</strain>
    </source>
</reference>
<dbReference type="Pfam" id="PF21205">
    <property type="entry name" value="Rep3_C"/>
    <property type="match status" value="1"/>
</dbReference>
<dbReference type="InterPro" id="IPR000525">
    <property type="entry name" value="Initiator_Rep_WH1"/>
</dbReference>
<evidence type="ECO:0000313" key="4">
    <source>
        <dbReference type="Proteomes" id="UP000541352"/>
    </source>
</evidence>
<accession>A0A7W5ZVI1</accession>
<sequence length="301" mass="35043">MEEINTLKTLIQDNAITSARYEMSALEKNIIYIMMAQLKKEDTSDVNYYVSVRELMERTGTRNSYEDLKRATETLIGRVLQIKRPNGNLLQVSMISSAEYMHGQGIIEIGLDPKIRPFFFDLKQNFTTFQLHMALSLDSKYAKRIYEMLSQYKDIGVFKIELLELKRRLLLYDDKTGEEQYKNWSDFEKRILLTAKKEINEKTDLTISYSAKKVGRKYSDIEFTITRIRGAQTKIDFQDESAVVFGRLINEFRLRKDQAIQIVEKFSQSEIHKTLYDIKLKVASNEVKNIGAYTAKVFGLG</sequence>
<dbReference type="Gene3D" id="1.10.10.10">
    <property type="entry name" value="Winged helix-like DNA-binding domain superfamily/Winged helix DNA-binding domain"/>
    <property type="match status" value="2"/>
</dbReference>
<dbReference type="SUPFAM" id="SSF46785">
    <property type="entry name" value="Winged helix' DNA-binding domain"/>
    <property type="match status" value="2"/>
</dbReference>
<dbReference type="AlphaFoldDB" id="A0A7W5ZVI1"/>
<dbReference type="GO" id="GO:0006270">
    <property type="term" value="P:DNA replication initiation"/>
    <property type="evidence" value="ECO:0007669"/>
    <property type="project" value="InterPro"/>
</dbReference>
<dbReference type="GO" id="GO:0003887">
    <property type="term" value="F:DNA-directed DNA polymerase activity"/>
    <property type="evidence" value="ECO:0007669"/>
    <property type="project" value="InterPro"/>
</dbReference>
<dbReference type="Proteomes" id="UP000541352">
    <property type="component" value="Unassembled WGS sequence"/>
</dbReference>
<dbReference type="InterPro" id="IPR036388">
    <property type="entry name" value="WH-like_DNA-bd_sf"/>
</dbReference>
<comment type="caution">
    <text evidence="3">The sequence shown here is derived from an EMBL/GenBank/DDBJ whole genome shotgun (WGS) entry which is preliminary data.</text>
</comment>
<dbReference type="EMBL" id="JACIBY010000034">
    <property type="protein sequence ID" value="MBB3842322.1"/>
    <property type="molecule type" value="Genomic_DNA"/>
</dbReference>
<comment type="similarity">
    <text evidence="1">Belongs to the initiator RepB protein family.</text>
</comment>
<evidence type="ECO:0000313" key="3">
    <source>
        <dbReference type="EMBL" id="MBB3842322.1"/>
    </source>
</evidence>
<organism evidence="3 4">
    <name type="scientific">Runella defluvii</name>
    <dbReference type="NCBI Taxonomy" id="370973"/>
    <lineage>
        <taxon>Bacteria</taxon>
        <taxon>Pseudomonadati</taxon>
        <taxon>Bacteroidota</taxon>
        <taxon>Cytophagia</taxon>
        <taxon>Cytophagales</taxon>
        <taxon>Spirosomataceae</taxon>
        <taxon>Runella</taxon>
    </lineage>
</organism>
<evidence type="ECO:0000259" key="2">
    <source>
        <dbReference type="Pfam" id="PF01051"/>
    </source>
</evidence>
<keyword evidence="4" id="KW-1185">Reference proteome</keyword>
<dbReference type="RefSeq" id="WP_183980621.1">
    <property type="nucleotide sequence ID" value="NZ_JACIBY010000034.1"/>
</dbReference>
<gene>
    <name evidence="3" type="ORF">FHS57_006353</name>
</gene>
<proteinExistence type="inferred from homology"/>
<dbReference type="InterPro" id="IPR036390">
    <property type="entry name" value="WH_DNA-bd_sf"/>
</dbReference>
<feature type="domain" description="Initiator Rep protein WH1" evidence="2">
    <location>
        <begin position="11"/>
        <end position="150"/>
    </location>
</feature>
<dbReference type="Pfam" id="PF01051">
    <property type="entry name" value="Rep3_N"/>
    <property type="match status" value="1"/>
</dbReference>
<evidence type="ECO:0000256" key="1">
    <source>
        <dbReference type="ARBA" id="ARBA00038283"/>
    </source>
</evidence>
<protein>
    <submittedName>
        <fullName evidence="3">Plasmid replication initiation protein</fullName>
    </submittedName>
</protein>